<reference evidence="2" key="1">
    <citation type="submission" date="2021-01" db="EMBL/GenBank/DDBJ databases">
        <authorList>
            <person name="Zahm M."/>
            <person name="Roques C."/>
            <person name="Cabau C."/>
            <person name="Klopp C."/>
            <person name="Donnadieu C."/>
            <person name="Jouanno E."/>
            <person name="Lampietro C."/>
            <person name="Louis A."/>
            <person name="Herpin A."/>
            <person name="Echchiki A."/>
            <person name="Berthelot C."/>
            <person name="Parey E."/>
            <person name="Roest-Crollius H."/>
            <person name="Braasch I."/>
            <person name="Postlethwait J."/>
            <person name="Bobe J."/>
            <person name="Montfort J."/>
            <person name="Bouchez O."/>
            <person name="Begum T."/>
            <person name="Mejri S."/>
            <person name="Adams A."/>
            <person name="Chen W.-J."/>
            <person name="Guiguen Y."/>
        </authorList>
    </citation>
    <scope>NUCLEOTIDE SEQUENCE</scope>
    <source>
        <strain evidence="2">YG-15Mar2019-1</strain>
        <tissue evidence="2">Brain</tissue>
    </source>
</reference>
<keyword evidence="3" id="KW-1185">Reference proteome</keyword>
<gene>
    <name evidence="2" type="ORF">MATL_G00263300</name>
</gene>
<dbReference type="EMBL" id="JAFDVH010000025">
    <property type="protein sequence ID" value="KAG7454774.1"/>
    <property type="molecule type" value="Genomic_DNA"/>
</dbReference>
<evidence type="ECO:0000313" key="2">
    <source>
        <dbReference type="EMBL" id="KAG7454774.1"/>
    </source>
</evidence>
<feature type="region of interest" description="Disordered" evidence="1">
    <location>
        <begin position="90"/>
        <end position="115"/>
    </location>
</feature>
<dbReference type="AlphaFoldDB" id="A0A9D3P953"/>
<name>A0A9D3P953_MEGAT</name>
<dbReference type="Proteomes" id="UP001046870">
    <property type="component" value="Chromosome 25"/>
</dbReference>
<organism evidence="2 3">
    <name type="scientific">Megalops atlanticus</name>
    <name type="common">Tarpon</name>
    <name type="synonym">Clupea gigantea</name>
    <dbReference type="NCBI Taxonomy" id="7932"/>
    <lineage>
        <taxon>Eukaryota</taxon>
        <taxon>Metazoa</taxon>
        <taxon>Chordata</taxon>
        <taxon>Craniata</taxon>
        <taxon>Vertebrata</taxon>
        <taxon>Euteleostomi</taxon>
        <taxon>Actinopterygii</taxon>
        <taxon>Neopterygii</taxon>
        <taxon>Teleostei</taxon>
        <taxon>Elopiformes</taxon>
        <taxon>Megalopidae</taxon>
        <taxon>Megalops</taxon>
    </lineage>
</organism>
<protein>
    <submittedName>
        <fullName evidence="2">Uncharacterized protein</fullName>
    </submittedName>
</protein>
<accession>A0A9D3P953</accession>
<sequence length="157" mass="18275">MQSPVWIDHFGYSNSFNISDCGNNHHQHPQEPITGPTRQISDTEECCQHTAGHTLHWHPVPVTRSDYMDRISLLLSILLSTLRSGAFRFRRRHTSVPPHTQPGGPEEENRARARSRTVRIAKELPTVTQRNLRIRLRLGRLREQCARHLLKDFWELC</sequence>
<evidence type="ECO:0000313" key="3">
    <source>
        <dbReference type="Proteomes" id="UP001046870"/>
    </source>
</evidence>
<comment type="caution">
    <text evidence="2">The sequence shown here is derived from an EMBL/GenBank/DDBJ whole genome shotgun (WGS) entry which is preliminary data.</text>
</comment>
<proteinExistence type="predicted"/>
<evidence type="ECO:0000256" key="1">
    <source>
        <dbReference type="SAM" id="MobiDB-lite"/>
    </source>
</evidence>